<dbReference type="GO" id="GO:0005525">
    <property type="term" value="F:GTP binding"/>
    <property type="evidence" value="ECO:0007669"/>
    <property type="project" value="InterPro"/>
</dbReference>
<dbReference type="CDD" id="cd00882">
    <property type="entry name" value="Ras_like_GTPase"/>
    <property type="match status" value="1"/>
</dbReference>
<dbReference type="HOGENOM" id="CLU_469333_0_0_1"/>
<evidence type="ECO:0000259" key="2">
    <source>
        <dbReference type="Pfam" id="PF01926"/>
    </source>
</evidence>
<sequence length="581" mass="64548">MPRNVPAPTQSSSWPTVMVDMVATTTTDLLQLPSARKADLSRRTTVDTVLRWLQTDAHADGVPESPLRAMVWMKSPGIPSHEYIILQFDCTWLRMERDTDNWRSALGTGQKTTRREKIAFSQNFDDLRDPRDQVLAALSVRPGAIDLACLACLLTAIISDVDYYNLYTFNCWWFVGCVWSNLVALITPNGSEFWLGEGRDTAISAAQLYKRSPHIEAECDATTFARIQQHTHLEVLKRVFATGQPGGDMLRISANIEKAYIEALRDLAFEKALLKEVGVRRMSFLVLGPSGVGKTSFIAAVTGKDTLLGNGLAPSTRDINTIRFRERIKFIDTPPNDEFRGNLYDELMASRLIPQRNDEGCTIVLYFHSIHRKRIARDFRKLDQFCKSMQLKQIIFVTAMWDGVSNHAVAQRERELIEFWSSMGLDAVTARFMCTQESGRDVLYKAAKATPRYRLLPASAPSGVTRYDSSVTAVISSPTDQPSGTSDSTDPVPHSNGKHREPQANPSLASFADVVSSEVQEKRSASEAEARKLSLPPVPVTTAENQEHANGASTPRILGFIAETVASRASPNVDKPNGRVI</sequence>
<dbReference type="EMBL" id="KL197734">
    <property type="protein sequence ID" value="KDQ53416.1"/>
    <property type="molecule type" value="Genomic_DNA"/>
</dbReference>
<dbReference type="InParanoid" id="A0A067PSX5"/>
<accession>A0A067PSX5</accession>
<dbReference type="Pfam" id="PF01926">
    <property type="entry name" value="MMR_HSR1"/>
    <property type="match status" value="1"/>
</dbReference>
<dbReference type="OrthoDB" id="8954335at2759"/>
<evidence type="ECO:0000313" key="3">
    <source>
        <dbReference type="EMBL" id="KDQ53416.1"/>
    </source>
</evidence>
<feature type="compositionally biased region" description="Polar residues" evidence="1">
    <location>
        <begin position="474"/>
        <end position="489"/>
    </location>
</feature>
<name>A0A067PSX5_9AGAM</name>
<gene>
    <name evidence="3" type="ORF">JAAARDRAFT_197563</name>
</gene>
<dbReference type="SUPFAM" id="SSF52540">
    <property type="entry name" value="P-loop containing nucleoside triphosphate hydrolases"/>
    <property type="match status" value="1"/>
</dbReference>
<organism evidence="3 4">
    <name type="scientific">Jaapia argillacea MUCL 33604</name>
    <dbReference type="NCBI Taxonomy" id="933084"/>
    <lineage>
        <taxon>Eukaryota</taxon>
        <taxon>Fungi</taxon>
        <taxon>Dikarya</taxon>
        <taxon>Basidiomycota</taxon>
        <taxon>Agaricomycotina</taxon>
        <taxon>Agaricomycetes</taxon>
        <taxon>Agaricomycetidae</taxon>
        <taxon>Jaapiales</taxon>
        <taxon>Jaapiaceae</taxon>
        <taxon>Jaapia</taxon>
    </lineage>
</organism>
<dbReference type="Proteomes" id="UP000027265">
    <property type="component" value="Unassembled WGS sequence"/>
</dbReference>
<keyword evidence="4" id="KW-1185">Reference proteome</keyword>
<evidence type="ECO:0000256" key="1">
    <source>
        <dbReference type="SAM" id="MobiDB-lite"/>
    </source>
</evidence>
<dbReference type="InterPro" id="IPR027417">
    <property type="entry name" value="P-loop_NTPase"/>
</dbReference>
<proteinExistence type="predicted"/>
<dbReference type="InterPro" id="IPR006073">
    <property type="entry name" value="GTP-bd"/>
</dbReference>
<reference evidence="4" key="1">
    <citation type="journal article" date="2014" name="Proc. Natl. Acad. Sci. U.S.A.">
        <title>Extensive sampling of basidiomycete genomes demonstrates inadequacy of the white-rot/brown-rot paradigm for wood decay fungi.</title>
        <authorList>
            <person name="Riley R."/>
            <person name="Salamov A.A."/>
            <person name="Brown D.W."/>
            <person name="Nagy L.G."/>
            <person name="Floudas D."/>
            <person name="Held B.W."/>
            <person name="Levasseur A."/>
            <person name="Lombard V."/>
            <person name="Morin E."/>
            <person name="Otillar R."/>
            <person name="Lindquist E.A."/>
            <person name="Sun H."/>
            <person name="LaButti K.M."/>
            <person name="Schmutz J."/>
            <person name="Jabbour D."/>
            <person name="Luo H."/>
            <person name="Baker S.E."/>
            <person name="Pisabarro A.G."/>
            <person name="Walton J.D."/>
            <person name="Blanchette R.A."/>
            <person name="Henrissat B."/>
            <person name="Martin F."/>
            <person name="Cullen D."/>
            <person name="Hibbett D.S."/>
            <person name="Grigoriev I.V."/>
        </authorList>
    </citation>
    <scope>NUCLEOTIDE SEQUENCE [LARGE SCALE GENOMIC DNA]</scope>
    <source>
        <strain evidence="4">MUCL 33604</strain>
    </source>
</reference>
<feature type="domain" description="G" evidence="2">
    <location>
        <begin position="285"/>
        <end position="397"/>
    </location>
</feature>
<dbReference type="Gene3D" id="3.40.50.300">
    <property type="entry name" value="P-loop containing nucleotide triphosphate hydrolases"/>
    <property type="match status" value="1"/>
</dbReference>
<dbReference type="AlphaFoldDB" id="A0A067PSX5"/>
<feature type="compositionally biased region" description="Basic and acidic residues" evidence="1">
    <location>
        <begin position="519"/>
        <end position="532"/>
    </location>
</feature>
<feature type="region of interest" description="Disordered" evidence="1">
    <location>
        <begin position="474"/>
        <end position="553"/>
    </location>
</feature>
<evidence type="ECO:0000313" key="4">
    <source>
        <dbReference type="Proteomes" id="UP000027265"/>
    </source>
</evidence>
<protein>
    <recommendedName>
        <fullName evidence="2">G domain-containing protein</fullName>
    </recommendedName>
</protein>